<proteinExistence type="inferred from homology"/>
<reference evidence="3 4" key="1">
    <citation type="submission" date="2018-03" db="EMBL/GenBank/DDBJ databases">
        <title>Genomic Encyclopedia of Archaeal and Bacterial Type Strains, Phase II (KMG-II): from individual species to whole genera.</title>
        <authorList>
            <person name="Goeker M."/>
        </authorList>
    </citation>
    <scope>NUCLEOTIDE SEQUENCE [LARGE SCALE GENOMIC DNA]</scope>
    <source>
        <strain evidence="3 4">DSM 29328</strain>
    </source>
</reference>
<evidence type="ECO:0000256" key="1">
    <source>
        <dbReference type="ARBA" id="ARBA00006817"/>
    </source>
</evidence>
<comment type="similarity">
    <text evidence="1">Belongs to the AHA1 family.</text>
</comment>
<keyword evidence="4" id="KW-1185">Reference proteome</keyword>
<evidence type="ECO:0000313" key="3">
    <source>
        <dbReference type="EMBL" id="PRY24993.1"/>
    </source>
</evidence>
<gene>
    <name evidence="3" type="ORF">CLV78_102168</name>
</gene>
<dbReference type="InterPro" id="IPR013538">
    <property type="entry name" value="ASHA1/2-like_C"/>
</dbReference>
<dbReference type="EMBL" id="PVTD01000002">
    <property type="protein sequence ID" value="PRY24993.1"/>
    <property type="molecule type" value="Genomic_DNA"/>
</dbReference>
<dbReference type="SUPFAM" id="SSF55961">
    <property type="entry name" value="Bet v1-like"/>
    <property type="match status" value="1"/>
</dbReference>
<dbReference type="RefSeq" id="WP_106203930.1">
    <property type="nucleotide sequence ID" value="NZ_PVTD01000002.1"/>
</dbReference>
<dbReference type="InterPro" id="IPR023393">
    <property type="entry name" value="START-like_dom_sf"/>
</dbReference>
<dbReference type="Proteomes" id="UP000239480">
    <property type="component" value="Unassembled WGS sequence"/>
</dbReference>
<comment type="caution">
    <text evidence="3">The sequence shown here is derived from an EMBL/GenBank/DDBJ whole genome shotgun (WGS) entry which is preliminary data.</text>
</comment>
<dbReference type="CDD" id="cd07814">
    <property type="entry name" value="SRPBCC_CalC_Aha1-like"/>
    <property type="match status" value="1"/>
</dbReference>
<sequence length="141" mass="15846">MSNTIRKSIYLAAPKKRVWAFLTDPEKLSLWFHKPAATLTPGPYEMCGTESGKALMWGEVLRADPHDLLEYTFTIKPMNGASSHVKWQLEDVPGGTRLSLEHSELPEGEAAFGLTLALDEGWDDHLRRMRVLAPKEDERAA</sequence>
<protein>
    <submittedName>
        <fullName evidence="3">Uncharacterized protein YndB with AHSA1/START domain</fullName>
    </submittedName>
</protein>
<dbReference type="Pfam" id="PF08327">
    <property type="entry name" value="AHSA1"/>
    <property type="match status" value="1"/>
</dbReference>
<feature type="domain" description="Activator of Hsp90 ATPase homologue 1/2-like C-terminal" evidence="2">
    <location>
        <begin position="13"/>
        <end position="131"/>
    </location>
</feature>
<dbReference type="Gene3D" id="3.30.530.20">
    <property type="match status" value="1"/>
</dbReference>
<accession>A0A2T0RVB1</accession>
<evidence type="ECO:0000259" key="2">
    <source>
        <dbReference type="Pfam" id="PF08327"/>
    </source>
</evidence>
<dbReference type="OrthoDB" id="9803476at2"/>
<organism evidence="3 4">
    <name type="scientific">Aliiruegeria haliotis</name>
    <dbReference type="NCBI Taxonomy" id="1280846"/>
    <lineage>
        <taxon>Bacteria</taxon>
        <taxon>Pseudomonadati</taxon>
        <taxon>Pseudomonadota</taxon>
        <taxon>Alphaproteobacteria</taxon>
        <taxon>Rhodobacterales</taxon>
        <taxon>Roseobacteraceae</taxon>
        <taxon>Aliiruegeria</taxon>
    </lineage>
</organism>
<evidence type="ECO:0000313" key="4">
    <source>
        <dbReference type="Proteomes" id="UP000239480"/>
    </source>
</evidence>
<name>A0A2T0RVB1_9RHOB</name>
<dbReference type="AlphaFoldDB" id="A0A2T0RVB1"/>